<evidence type="ECO:0000313" key="2">
    <source>
        <dbReference type="EMBL" id="GAA4929719.1"/>
    </source>
</evidence>
<dbReference type="PANTHER" id="PTHR30087">
    <property type="entry name" value="INNER MEMBRANE PROTEIN"/>
    <property type="match status" value="1"/>
</dbReference>
<dbReference type="PANTHER" id="PTHR30087:SF1">
    <property type="entry name" value="HYPOTHETICAL CYTOSOLIC PROTEIN"/>
    <property type="match status" value="1"/>
</dbReference>
<evidence type="ECO:0008006" key="4">
    <source>
        <dbReference type="Google" id="ProtNLM"/>
    </source>
</evidence>
<feature type="compositionally biased region" description="Low complexity" evidence="1">
    <location>
        <begin position="209"/>
        <end position="218"/>
    </location>
</feature>
<keyword evidence="3" id="KW-1185">Reference proteome</keyword>
<dbReference type="Pfam" id="PF04463">
    <property type="entry name" value="2-thiour_desulf"/>
    <property type="match status" value="1"/>
</dbReference>
<protein>
    <recommendedName>
        <fullName evidence="4">DUF523 domain-containing protein</fullName>
    </recommendedName>
</protein>
<organism evidence="2 3">
    <name type="scientific">Streptomonospora halophila</name>
    <dbReference type="NCBI Taxonomy" id="427369"/>
    <lineage>
        <taxon>Bacteria</taxon>
        <taxon>Bacillati</taxon>
        <taxon>Actinomycetota</taxon>
        <taxon>Actinomycetes</taxon>
        <taxon>Streptosporangiales</taxon>
        <taxon>Nocardiopsidaceae</taxon>
        <taxon>Streptomonospora</taxon>
    </lineage>
</organism>
<feature type="region of interest" description="Disordered" evidence="1">
    <location>
        <begin position="1"/>
        <end position="48"/>
    </location>
</feature>
<dbReference type="InterPro" id="IPR007553">
    <property type="entry name" value="2-thiour_desulf"/>
</dbReference>
<reference evidence="3" key="1">
    <citation type="journal article" date="2019" name="Int. J. Syst. Evol. Microbiol.">
        <title>The Global Catalogue of Microorganisms (GCM) 10K type strain sequencing project: providing services to taxonomists for standard genome sequencing and annotation.</title>
        <authorList>
            <consortium name="The Broad Institute Genomics Platform"/>
            <consortium name="The Broad Institute Genome Sequencing Center for Infectious Disease"/>
            <person name="Wu L."/>
            <person name="Ma J."/>
        </authorList>
    </citation>
    <scope>NUCLEOTIDE SEQUENCE [LARGE SCALE GENOMIC DNA]</scope>
    <source>
        <strain evidence="3">JCM 18123</strain>
    </source>
</reference>
<comment type="caution">
    <text evidence="2">The sequence shown here is derived from an EMBL/GenBank/DDBJ whole genome shotgun (WGS) entry which is preliminary data.</text>
</comment>
<evidence type="ECO:0000313" key="3">
    <source>
        <dbReference type="Proteomes" id="UP001499993"/>
    </source>
</evidence>
<feature type="compositionally biased region" description="Low complexity" evidence="1">
    <location>
        <begin position="20"/>
        <end position="34"/>
    </location>
</feature>
<proteinExistence type="predicted"/>
<name>A0ABP9G7J5_9ACTN</name>
<dbReference type="EMBL" id="BAABIK010000002">
    <property type="protein sequence ID" value="GAA4929719.1"/>
    <property type="molecule type" value="Genomic_DNA"/>
</dbReference>
<sequence>MDGTADTGAAHGSGTDKAESPANAAARAGAAAAADARESERPAGTEGTAPGRILVSACLLGGRVRFDGRAKTVAADIVDRWRAEGRIVAHCPEVAGGLPVPRPPAEIEPGADARAVLEGRARILTPDGEDVTRHFVAGARTALAAAAGNGVRTALLKESSPSCGLNRVYDGTFTGATAPGPGVTALLLQDHGIAVFPESELEAADAHLRTPPADTRPPARAHDAPTGPANPSQAAPQMR</sequence>
<dbReference type="Proteomes" id="UP001499993">
    <property type="component" value="Unassembled WGS sequence"/>
</dbReference>
<gene>
    <name evidence="2" type="ORF">GCM10023224_06600</name>
</gene>
<feature type="region of interest" description="Disordered" evidence="1">
    <location>
        <begin position="199"/>
        <end position="239"/>
    </location>
</feature>
<feature type="compositionally biased region" description="Polar residues" evidence="1">
    <location>
        <begin position="229"/>
        <end position="239"/>
    </location>
</feature>
<accession>A0ABP9G7J5</accession>
<evidence type="ECO:0000256" key="1">
    <source>
        <dbReference type="SAM" id="MobiDB-lite"/>
    </source>
</evidence>